<evidence type="ECO:0000259" key="1">
    <source>
        <dbReference type="Pfam" id="PF01909"/>
    </source>
</evidence>
<dbReference type="SUPFAM" id="SSF81301">
    <property type="entry name" value="Nucleotidyltransferase"/>
    <property type="match status" value="1"/>
</dbReference>
<feature type="domain" description="Polymerase nucleotidyl transferase" evidence="1">
    <location>
        <begin position="18"/>
        <end position="54"/>
    </location>
</feature>
<dbReference type="Gene3D" id="3.30.460.10">
    <property type="entry name" value="Beta Polymerase, domain 2"/>
    <property type="match status" value="1"/>
</dbReference>
<evidence type="ECO:0000313" key="3">
    <source>
        <dbReference type="Proteomes" id="UP000662821"/>
    </source>
</evidence>
<evidence type="ECO:0000313" key="2">
    <source>
        <dbReference type="EMBL" id="QSX98645.1"/>
    </source>
</evidence>
<reference evidence="2 3" key="1">
    <citation type="submission" date="2021-03" db="EMBL/GenBank/DDBJ databases">
        <title>Draft genome sequence of Janthinobacterium sp. strain PLB02 isolated from infected primmorphs (Lubomirskia baicalensis).</title>
        <authorList>
            <person name="Chernogor L.I."/>
            <person name="Belikov S.I."/>
            <person name="Petrushin I.S."/>
        </authorList>
    </citation>
    <scope>NUCLEOTIDE SEQUENCE [LARGE SCALE GENOMIC DNA]</scope>
    <source>
        <strain evidence="2 3">PLB02</strain>
    </source>
</reference>
<dbReference type="EMBL" id="CP071520">
    <property type="protein sequence ID" value="QSX98645.1"/>
    <property type="molecule type" value="Genomic_DNA"/>
</dbReference>
<dbReference type="CDD" id="cd05403">
    <property type="entry name" value="NT_KNTase_like"/>
    <property type="match status" value="1"/>
</dbReference>
<name>A0AAJ4T7H1_9BURK</name>
<proteinExistence type="predicted"/>
<dbReference type="AlphaFoldDB" id="A0AAJ4T7H1"/>
<protein>
    <submittedName>
        <fullName evidence="2">Nucleotidyltransferase domain-containing protein</fullName>
    </submittedName>
</protein>
<dbReference type="InterPro" id="IPR043519">
    <property type="entry name" value="NT_sf"/>
</dbReference>
<organism evidence="2 3">
    <name type="scientific">Janthinobacterium lividum</name>
    <dbReference type="NCBI Taxonomy" id="29581"/>
    <lineage>
        <taxon>Bacteria</taxon>
        <taxon>Pseudomonadati</taxon>
        <taxon>Pseudomonadota</taxon>
        <taxon>Betaproteobacteria</taxon>
        <taxon>Burkholderiales</taxon>
        <taxon>Oxalobacteraceae</taxon>
        <taxon>Janthinobacterium</taxon>
    </lineage>
</organism>
<dbReference type="InterPro" id="IPR002934">
    <property type="entry name" value="Polymerase_NTP_transf_dom"/>
</dbReference>
<gene>
    <name evidence="2" type="ORF">J3P46_12550</name>
</gene>
<dbReference type="RefSeq" id="WP_151094478.1">
    <property type="nucleotide sequence ID" value="NZ_CP071520.1"/>
</dbReference>
<dbReference type="Proteomes" id="UP000662821">
    <property type="component" value="Chromosome"/>
</dbReference>
<sequence>MTTIPTYDDIRAIAARLVRQQYPTAVAAIIGGSFATGRQTPSSDIDLLLLFDHVDCAWRSTIVAEGRTVELFAHDVATFTYFCKEIDAPGGTVPLARMVLEGENIAAPGPQHAQLLALAQAIAAAGPPVLDADNLQRRRYAITTSLEDLVDSRHPGEALTVACQLYPALADLHLRAAGQWSGEGKHLFRRLLAFDAYIAGQLDGALRLVAADLPAGQHAFGQVAAAVLAPVGGPLLDGFILLAPAHWRSAPAG</sequence>
<dbReference type="Pfam" id="PF01909">
    <property type="entry name" value="NTP_transf_2"/>
    <property type="match status" value="1"/>
</dbReference>
<accession>A0AAJ4T7H1</accession>
<dbReference type="GO" id="GO:0016779">
    <property type="term" value="F:nucleotidyltransferase activity"/>
    <property type="evidence" value="ECO:0007669"/>
    <property type="project" value="InterPro"/>
</dbReference>